<keyword evidence="3" id="KW-1185">Reference proteome</keyword>
<evidence type="ECO:0000313" key="3">
    <source>
        <dbReference type="Proteomes" id="UP001642360"/>
    </source>
</evidence>
<accession>A0ABC8SM57</accession>
<feature type="region of interest" description="Disordered" evidence="1">
    <location>
        <begin position="1"/>
        <end position="57"/>
    </location>
</feature>
<organism evidence="2 3">
    <name type="scientific">Ilex paraguariensis</name>
    <name type="common">yerba mate</name>
    <dbReference type="NCBI Taxonomy" id="185542"/>
    <lineage>
        <taxon>Eukaryota</taxon>
        <taxon>Viridiplantae</taxon>
        <taxon>Streptophyta</taxon>
        <taxon>Embryophyta</taxon>
        <taxon>Tracheophyta</taxon>
        <taxon>Spermatophyta</taxon>
        <taxon>Magnoliopsida</taxon>
        <taxon>eudicotyledons</taxon>
        <taxon>Gunneridae</taxon>
        <taxon>Pentapetalae</taxon>
        <taxon>asterids</taxon>
        <taxon>campanulids</taxon>
        <taxon>Aquifoliales</taxon>
        <taxon>Aquifoliaceae</taxon>
        <taxon>Ilex</taxon>
    </lineage>
</organism>
<feature type="compositionally biased region" description="Polar residues" evidence="1">
    <location>
        <begin position="11"/>
        <end position="35"/>
    </location>
</feature>
<proteinExistence type="predicted"/>
<dbReference type="Proteomes" id="UP001642360">
    <property type="component" value="Unassembled WGS sequence"/>
</dbReference>
<comment type="caution">
    <text evidence="2">The sequence shown here is derived from an EMBL/GenBank/DDBJ whole genome shotgun (WGS) entry which is preliminary data.</text>
</comment>
<gene>
    <name evidence="2" type="ORF">ILEXP_LOCUS24525</name>
</gene>
<sequence length="119" mass="12399">MAARKRASGDDINSTKPPPSDSNQPKSKPQETISTDPPILQTSGSSRGSRGSGPMTQNRGAILIIGYIYSGSVSAKNAGGTASNAEALSKLEGYLGRHTAKVAELAKFGHPAKLWSSSW</sequence>
<feature type="compositionally biased region" description="Low complexity" evidence="1">
    <location>
        <begin position="43"/>
        <end position="53"/>
    </location>
</feature>
<dbReference type="EMBL" id="CAUOFW020002791">
    <property type="protein sequence ID" value="CAK9156118.1"/>
    <property type="molecule type" value="Genomic_DNA"/>
</dbReference>
<dbReference type="AlphaFoldDB" id="A0ABC8SM57"/>
<evidence type="ECO:0000256" key="1">
    <source>
        <dbReference type="SAM" id="MobiDB-lite"/>
    </source>
</evidence>
<name>A0ABC8SM57_9AQUA</name>
<evidence type="ECO:0000313" key="2">
    <source>
        <dbReference type="EMBL" id="CAK9156118.1"/>
    </source>
</evidence>
<reference evidence="2 3" key="1">
    <citation type="submission" date="2024-02" db="EMBL/GenBank/DDBJ databases">
        <authorList>
            <person name="Vignale AGUSTIN F."/>
            <person name="Sosa J E."/>
            <person name="Modenutti C."/>
        </authorList>
    </citation>
    <scope>NUCLEOTIDE SEQUENCE [LARGE SCALE GENOMIC DNA]</scope>
</reference>
<protein>
    <submittedName>
        <fullName evidence="2">Uncharacterized protein</fullName>
    </submittedName>
</protein>